<evidence type="ECO:0000256" key="3">
    <source>
        <dbReference type="ARBA" id="ARBA00023067"/>
    </source>
</evidence>
<evidence type="ECO:0000256" key="2">
    <source>
        <dbReference type="ARBA" id="ARBA00010529"/>
    </source>
</evidence>
<evidence type="ECO:0000256" key="4">
    <source>
        <dbReference type="ARBA" id="ARBA00023125"/>
    </source>
</evidence>
<evidence type="ECO:0000256" key="5">
    <source>
        <dbReference type="RuleBase" id="RU003939"/>
    </source>
</evidence>
<dbReference type="AlphaFoldDB" id="A0A8H9N9M1"/>
<protein>
    <submittedName>
        <fullName evidence="6">Integration host factor subunit beta</fullName>
    </submittedName>
</protein>
<dbReference type="SUPFAM" id="SSF47729">
    <property type="entry name" value="IHF-like DNA-binding proteins"/>
    <property type="match status" value="1"/>
</dbReference>
<keyword evidence="6" id="KW-0614">Plasmid</keyword>
<dbReference type="Proteomes" id="UP001163036">
    <property type="component" value="Plasmid pVP-16-VB00198-1"/>
</dbReference>
<geneLocation type="plasmid" evidence="6 7">
    <name>pVP-16-VB00198-1</name>
</geneLocation>
<dbReference type="EMBL" id="CP097357">
    <property type="protein sequence ID" value="UYV30301.1"/>
    <property type="molecule type" value="Genomic_DNA"/>
</dbReference>
<dbReference type="PANTHER" id="PTHR33175:SF3">
    <property type="entry name" value="DNA-BINDING PROTEIN HU-BETA"/>
    <property type="match status" value="1"/>
</dbReference>
<keyword evidence="3" id="KW-0226">DNA condensation</keyword>
<accession>A0A8H9N9M1</accession>
<gene>
    <name evidence="6" type="ORF">M5598_25165</name>
</gene>
<dbReference type="InterPro" id="IPR000119">
    <property type="entry name" value="Hist_DNA-bd"/>
</dbReference>
<dbReference type="Pfam" id="PF00216">
    <property type="entry name" value="Bac_DNA_binding"/>
    <property type="match status" value="1"/>
</dbReference>
<dbReference type="SMART" id="SM00411">
    <property type="entry name" value="BHL"/>
    <property type="match status" value="1"/>
</dbReference>
<dbReference type="GO" id="GO:0030261">
    <property type="term" value="P:chromosome condensation"/>
    <property type="evidence" value="ECO:0007669"/>
    <property type="project" value="UniProtKB-KW"/>
</dbReference>
<dbReference type="PRINTS" id="PR01727">
    <property type="entry name" value="DNABINDINGHU"/>
</dbReference>
<reference evidence="6" key="1">
    <citation type="submission" date="2022-05" db="EMBL/GenBank/DDBJ databases">
        <title>Megaplasmid of Vibrio parahaemolyticus.</title>
        <authorList>
            <person name="Strauch E."/>
            <person name="Borowiak M."/>
        </authorList>
    </citation>
    <scope>NUCLEOTIDE SEQUENCE</scope>
    <source>
        <strain evidence="6">16-VB00198</strain>
        <plasmid evidence="6">pVP-16-VB00198-1</plasmid>
    </source>
</reference>
<keyword evidence="4" id="KW-0238">DNA-binding</keyword>
<dbReference type="GO" id="GO:0005829">
    <property type="term" value="C:cytosol"/>
    <property type="evidence" value="ECO:0007669"/>
    <property type="project" value="TreeGrafter"/>
</dbReference>
<sequence length="91" mass="10498">MNRSQLTEAIVSKLPEMPKNKVRHGVDTIFNVIKDGIKNGERMEIRGIGSMSVREYDERVGRNPKTGEKVNVGRAFRVRYRQSNYFNEALN</sequence>
<dbReference type="CDD" id="cd13836">
    <property type="entry name" value="IHF_B"/>
    <property type="match status" value="1"/>
</dbReference>
<evidence type="ECO:0000313" key="7">
    <source>
        <dbReference type="Proteomes" id="UP001163036"/>
    </source>
</evidence>
<comment type="function">
    <text evidence="1">Histone-like DNA-binding protein which is capable of wrapping DNA to stabilize it, and thus to prevent its denaturation under extreme environmental conditions.</text>
</comment>
<dbReference type="InterPro" id="IPR010992">
    <property type="entry name" value="IHF-like_DNA-bd_dom_sf"/>
</dbReference>
<organism evidence="6 7">
    <name type="scientific">Vibrio parahaemolyticus</name>
    <dbReference type="NCBI Taxonomy" id="670"/>
    <lineage>
        <taxon>Bacteria</taxon>
        <taxon>Pseudomonadati</taxon>
        <taxon>Pseudomonadota</taxon>
        <taxon>Gammaproteobacteria</taxon>
        <taxon>Vibrionales</taxon>
        <taxon>Vibrionaceae</taxon>
        <taxon>Vibrio</taxon>
    </lineage>
</organism>
<name>A0A8H9N9M1_VIBPH</name>
<dbReference type="Gene3D" id="4.10.520.10">
    <property type="entry name" value="IHF-like DNA-binding proteins"/>
    <property type="match status" value="1"/>
</dbReference>
<dbReference type="RefSeq" id="WP_053313328.1">
    <property type="nucleotide sequence ID" value="NZ_CP062152.1"/>
</dbReference>
<dbReference type="GO" id="GO:0003677">
    <property type="term" value="F:DNA binding"/>
    <property type="evidence" value="ECO:0007669"/>
    <property type="project" value="UniProtKB-KW"/>
</dbReference>
<comment type="similarity">
    <text evidence="2 5">Belongs to the bacterial histone-like protein family.</text>
</comment>
<evidence type="ECO:0000256" key="1">
    <source>
        <dbReference type="ARBA" id="ARBA00003819"/>
    </source>
</evidence>
<proteinExistence type="inferred from homology"/>
<dbReference type="GO" id="GO:0030527">
    <property type="term" value="F:structural constituent of chromatin"/>
    <property type="evidence" value="ECO:0007669"/>
    <property type="project" value="InterPro"/>
</dbReference>
<evidence type="ECO:0000313" key="6">
    <source>
        <dbReference type="EMBL" id="UYV30301.1"/>
    </source>
</evidence>
<dbReference type="PANTHER" id="PTHR33175">
    <property type="entry name" value="DNA-BINDING PROTEIN HU"/>
    <property type="match status" value="1"/>
</dbReference>